<dbReference type="OrthoDB" id="5362025at2"/>
<dbReference type="EMBL" id="NXMA01000004">
    <property type="protein sequence ID" value="TKX32527.1"/>
    <property type="molecule type" value="Genomic_DNA"/>
</dbReference>
<sequence>MKKWFLLISLICGLYAKNYEIKTYGFKLNDKGYDLIENQKNQCLWNICSLQIILTKGEKTFTNLQKEKAIQSYKNNLIFFPDLNLSLGNFENDRLNDKLNDISMEKSIQLLLQDKKMFLKQDKNNYYGKYFNSNLKVSYIDKDLIFFEYFVDFSYSSAAHPSFYQKGFAFDLKNKKIKTYFLKDVVKDGEKFRTFMRKKLQVYFKKANRDDFIHVDYFQKDEHSFNLLEQAVVFKKDRLYIDLRDLLSEADRSLDFFEIPYRDLKSFAKADLKKILN</sequence>
<gene>
    <name evidence="1" type="ORF">CQA76_02590</name>
</gene>
<reference evidence="1 2" key="1">
    <citation type="submission" date="2018-05" db="EMBL/GenBank/DDBJ databases">
        <title>Novel Campyloabacter and Helicobacter Species and Strains.</title>
        <authorList>
            <person name="Mannion A.J."/>
            <person name="Shen Z."/>
            <person name="Fox J.G."/>
        </authorList>
    </citation>
    <scope>NUCLEOTIDE SEQUENCE [LARGE SCALE GENOMIC DNA]</scope>
    <source>
        <strain evidence="2">MIT17-670</strain>
    </source>
</reference>
<evidence type="ECO:0000313" key="1">
    <source>
        <dbReference type="EMBL" id="TKX32527.1"/>
    </source>
</evidence>
<evidence type="ECO:0008006" key="3">
    <source>
        <dbReference type="Google" id="ProtNLM"/>
    </source>
</evidence>
<dbReference type="RefSeq" id="WP_137621893.1">
    <property type="nucleotide sequence ID" value="NZ_NXMA01000004.1"/>
</dbReference>
<dbReference type="AlphaFoldDB" id="A0A4U7BVP2"/>
<evidence type="ECO:0000313" key="2">
    <source>
        <dbReference type="Proteomes" id="UP000310353"/>
    </source>
</evidence>
<proteinExistence type="predicted"/>
<organism evidence="1 2">
    <name type="scientific">Campylobacter aviculae</name>
    <dbReference type="NCBI Taxonomy" id="2510190"/>
    <lineage>
        <taxon>Bacteria</taxon>
        <taxon>Pseudomonadati</taxon>
        <taxon>Campylobacterota</taxon>
        <taxon>Epsilonproteobacteria</taxon>
        <taxon>Campylobacterales</taxon>
        <taxon>Campylobacteraceae</taxon>
        <taxon>Campylobacter</taxon>
    </lineage>
</organism>
<comment type="caution">
    <text evidence="1">The sequence shown here is derived from an EMBL/GenBank/DDBJ whole genome shotgun (WGS) entry which is preliminary data.</text>
</comment>
<accession>A0A4U7BVP2</accession>
<protein>
    <recommendedName>
        <fullName evidence="3">DUF3298 domain-containing protein</fullName>
    </recommendedName>
</protein>
<keyword evidence="2" id="KW-1185">Reference proteome</keyword>
<dbReference type="Gene3D" id="3.30.565.40">
    <property type="entry name" value="Fervidobacterium nodosum Rt17-B1 like"/>
    <property type="match status" value="1"/>
</dbReference>
<name>A0A4U7BVP2_9BACT</name>
<dbReference type="Proteomes" id="UP000310353">
    <property type="component" value="Unassembled WGS sequence"/>
</dbReference>